<sequence>MTLPGYQTYAPPAPPRRSGLARASQVLGIAGLVGLVFCLAGLIPALIGLVLGVISLVRKEPDRRPAVVGVVCSALALLIGAGVAFWLLNKAVQCADETKYPDETSRRGCVEREFPYAHADVQSAGAVSAGAVSAGVVPHSAKARTASSLSAEA</sequence>
<dbReference type="AlphaFoldDB" id="A0A239MS85"/>
<feature type="transmembrane region" description="Helical" evidence="1">
    <location>
        <begin position="26"/>
        <end position="54"/>
    </location>
</feature>
<feature type="transmembrane region" description="Helical" evidence="1">
    <location>
        <begin position="66"/>
        <end position="88"/>
    </location>
</feature>
<organism evidence="2 3">
    <name type="scientific">Actinomadura meyerae</name>
    <dbReference type="NCBI Taxonomy" id="240840"/>
    <lineage>
        <taxon>Bacteria</taxon>
        <taxon>Bacillati</taxon>
        <taxon>Actinomycetota</taxon>
        <taxon>Actinomycetes</taxon>
        <taxon>Streptosporangiales</taxon>
        <taxon>Thermomonosporaceae</taxon>
        <taxon>Actinomadura</taxon>
    </lineage>
</organism>
<evidence type="ECO:0000256" key="1">
    <source>
        <dbReference type="SAM" id="Phobius"/>
    </source>
</evidence>
<protein>
    <recommendedName>
        <fullName evidence="4">DUF4190 domain-containing protein</fullName>
    </recommendedName>
</protein>
<gene>
    <name evidence="2" type="ORF">SAMN05443665_103097</name>
</gene>
<dbReference type="RefSeq" id="WP_179271718.1">
    <property type="nucleotide sequence ID" value="NZ_FZOR01000030.1"/>
</dbReference>
<dbReference type="Proteomes" id="UP000198318">
    <property type="component" value="Unassembled WGS sequence"/>
</dbReference>
<accession>A0A239MS85</accession>
<name>A0A239MS85_9ACTN</name>
<proteinExistence type="predicted"/>
<keyword evidence="1" id="KW-1133">Transmembrane helix</keyword>
<evidence type="ECO:0000313" key="2">
    <source>
        <dbReference type="EMBL" id="SNT44828.1"/>
    </source>
</evidence>
<keyword evidence="3" id="KW-1185">Reference proteome</keyword>
<dbReference type="EMBL" id="FZOR01000030">
    <property type="protein sequence ID" value="SNT44828.1"/>
    <property type="molecule type" value="Genomic_DNA"/>
</dbReference>
<keyword evidence="1" id="KW-0472">Membrane</keyword>
<evidence type="ECO:0008006" key="4">
    <source>
        <dbReference type="Google" id="ProtNLM"/>
    </source>
</evidence>
<keyword evidence="1" id="KW-0812">Transmembrane</keyword>
<reference evidence="2 3" key="1">
    <citation type="submission" date="2017-06" db="EMBL/GenBank/DDBJ databases">
        <authorList>
            <person name="Kim H.J."/>
            <person name="Triplett B.A."/>
        </authorList>
    </citation>
    <scope>NUCLEOTIDE SEQUENCE [LARGE SCALE GENOMIC DNA]</scope>
    <source>
        <strain evidence="2 3">DSM 44715</strain>
    </source>
</reference>
<evidence type="ECO:0000313" key="3">
    <source>
        <dbReference type="Proteomes" id="UP000198318"/>
    </source>
</evidence>